<keyword evidence="3" id="KW-1185">Reference proteome</keyword>
<protein>
    <submittedName>
        <fullName evidence="2">Uncharacterized protein</fullName>
    </submittedName>
</protein>
<proteinExistence type="predicted"/>
<evidence type="ECO:0000313" key="3">
    <source>
        <dbReference type="Proteomes" id="UP000472262"/>
    </source>
</evidence>
<dbReference type="PANTHER" id="PTHR47899">
    <property type="entry name" value="COILED-COIL DOMAIN-CONTAINING PROTEIN 171"/>
    <property type="match status" value="1"/>
</dbReference>
<reference evidence="2" key="2">
    <citation type="submission" date="2025-09" db="UniProtKB">
        <authorList>
            <consortium name="Ensembl"/>
        </authorList>
    </citation>
    <scope>IDENTIFICATION</scope>
</reference>
<dbReference type="PANTHER" id="PTHR47899:SF1">
    <property type="entry name" value="COILED-COIL DOMAIN-CONTAINING PROTEIN 171"/>
    <property type="match status" value="1"/>
</dbReference>
<reference evidence="2" key="1">
    <citation type="submission" date="2025-08" db="UniProtKB">
        <authorList>
            <consortium name="Ensembl"/>
        </authorList>
    </citation>
    <scope>IDENTIFICATION</scope>
</reference>
<evidence type="ECO:0000313" key="2">
    <source>
        <dbReference type="Ensembl" id="ENSSGRP00000007742.1"/>
    </source>
</evidence>
<dbReference type="Ensembl" id="ENSSGRT00000008450.1">
    <property type="protein sequence ID" value="ENSSGRP00000007742.1"/>
    <property type="gene ID" value="ENSSGRG00000005297.1"/>
</dbReference>
<name>A0A672K9P0_SINGR</name>
<evidence type="ECO:0000256" key="1">
    <source>
        <dbReference type="SAM" id="Phobius"/>
    </source>
</evidence>
<dbReference type="InParanoid" id="A0A672K9P0"/>
<keyword evidence="1" id="KW-0472">Membrane</keyword>
<dbReference type="InterPro" id="IPR038820">
    <property type="entry name" value="CCDC171"/>
</dbReference>
<organism evidence="2 3">
    <name type="scientific">Sinocyclocheilus grahami</name>
    <name type="common">Dianchi golden-line fish</name>
    <name type="synonym">Barbus grahami</name>
    <dbReference type="NCBI Taxonomy" id="75366"/>
    <lineage>
        <taxon>Eukaryota</taxon>
        <taxon>Metazoa</taxon>
        <taxon>Chordata</taxon>
        <taxon>Craniata</taxon>
        <taxon>Vertebrata</taxon>
        <taxon>Euteleostomi</taxon>
        <taxon>Actinopterygii</taxon>
        <taxon>Neopterygii</taxon>
        <taxon>Teleostei</taxon>
        <taxon>Ostariophysi</taxon>
        <taxon>Cypriniformes</taxon>
        <taxon>Cyprinidae</taxon>
        <taxon>Cyprininae</taxon>
        <taxon>Sinocyclocheilus</taxon>
    </lineage>
</organism>
<dbReference type="AlphaFoldDB" id="A0A672K9P0"/>
<feature type="transmembrane region" description="Helical" evidence="1">
    <location>
        <begin position="34"/>
        <end position="53"/>
    </location>
</feature>
<keyword evidence="1" id="KW-1133">Transmembrane helix</keyword>
<sequence length="161" mass="18610">MHVYRNKESLMSYMKSVEEHLQEARTHINNIKILRIYLFFCSACLHVFFGFQMKDHVVLSKRASSRNDFTLQLSRLSLIPSDLQRIMGNPETEACQRLVMHFLELHQLVCSKTSSQERAISSYESHIMALKSELQDACLRERNSCIPVRASGGKDVINAEF</sequence>
<accession>A0A672K9P0</accession>
<keyword evidence="1" id="KW-0812">Transmembrane</keyword>
<dbReference type="Proteomes" id="UP000472262">
    <property type="component" value="Unassembled WGS sequence"/>
</dbReference>